<evidence type="ECO:0000259" key="4">
    <source>
        <dbReference type="PROSITE" id="PS51733"/>
    </source>
</evidence>
<dbReference type="CDD" id="cd16442">
    <property type="entry name" value="BPL"/>
    <property type="match status" value="1"/>
</dbReference>
<organism evidence="5 6">
    <name type="scientific">Paraliobacillus ryukyuensis</name>
    <dbReference type="NCBI Taxonomy" id="200904"/>
    <lineage>
        <taxon>Bacteria</taxon>
        <taxon>Bacillati</taxon>
        <taxon>Bacillota</taxon>
        <taxon>Bacilli</taxon>
        <taxon>Bacillales</taxon>
        <taxon>Bacillaceae</taxon>
        <taxon>Paraliobacillus</taxon>
    </lineage>
</organism>
<keyword evidence="3" id="KW-0805">Transcription regulation</keyword>
<dbReference type="InterPro" id="IPR003142">
    <property type="entry name" value="BPL_C"/>
</dbReference>
<dbReference type="NCBIfam" id="TIGR00121">
    <property type="entry name" value="birA_ligase"/>
    <property type="match status" value="1"/>
</dbReference>
<dbReference type="PANTHER" id="PTHR12835">
    <property type="entry name" value="BIOTIN PROTEIN LIGASE"/>
    <property type="match status" value="1"/>
</dbReference>
<comment type="caution">
    <text evidence="3">Lacks conserved residue(s) required for the propagation of feature annotation.</text>
</comment>
<comment type="function">
    <text evidence="3">Acts both as a biotin--[acetyl-CoA-carboxylase] ligase and a repressor.</text>
</comment>
<dbReference type="Gene3D" id="2.30.30.100">
    <property type="match status" value="1"/>
</dbReference>
<dbReference type="InterPro" id="IPR036388">
    <property type="entry name" value="WH-like_DNA-bd_sf"/>
</dbReference>
<dbReference type="InterPro" id="IPR004143">
    <property type="entry name" value="BPL_LPL_catalytic"/>
</dbReference>
<dbReference type="GO" id="GO:0003677">
    <property type="term" value="F:DNA binding"/>
    <property type="evidence" value="ECO:0007669"/>
    <property type="project" value="UniProtKB-UniRule"/>
</dbReference>
<dbReference type="InterPro" id="IPR045864">
    <property type="entry name" value="aa-tRNA-synth_II/BPL/LPL"/>
</dbReference>
<dbReference type="GO" id="GO:0005524">
    <property type="term" value="F:ATP binding"/>
    <property type="evidence" value="ECO:0007669"/>
    <property type="project" value="UniProtKB-UniRule"/>
</dbReference>
<dbReference type="InterPro" id="IPR030855">
    <property type="entry name" value="Bifunct_BirA"/>
</dbReference>
<gene>
    <name evidence="3" type="primary">birA</name>
    <name evidence="5" type="ORF">DES48_101289</name>
</gene>
<comment type="caution">
    <text evidence="5">The sequence shown here is derived from an EMBL/GenBank/DDBJ whole genome shotgun (WGS) entry which is preliminary data.</text>
</comment>
<dbReference type="InterPro" id="IPR013196">
    <property type="entry name" value="HTH_11"/>
</dbReference>
<evidence type="ECO:0000313" key="5">
    <source>
        <dbReference type="EMBL" id="RBP01552.1"/>
    </source>
</evidence>
<proteinExistence type="inferred from homology"/>
<dbReference type="STRING" id="200904.GCA_900168775_01821"/>
<keyword evidence="2 3" id="KW-0092">Biotin</keyword>
<dbReference type="Pfam" id="PF03099">
    <property type="entry name" value="BPL_LplA_LipB"/>
    <property type="match status" value="1"/>
</dbReference>
<dbReference type="EC" id="6.3.4.15" evidence="3"/>
<dbReference type="InterPro" id="IPR004408">
    <property type="entry name" value="Biotin_CoA_COase_ligase"/>
</dbReference>
<feature type="domain" description="BPL/LPL catalytic" evidence="4">
    <location>
        <begin position="70"/>
        <end position="261"/>
    </location>
</feature>
<sequence>MASTRDRIIALFVANEDTYLSGQAISEQLNISRTAVWKQINILKKDGYQVDAIPNKGYRIISTPDKLSENTLQWGLDTKWLGKTIHHYPTIDSTQTKANALAYEGAPHGTIVVADKQEAGRGRMNRQWFSDNNQGIWLSIILRPSVLPFQAPQFTLLVGTILAEVLTKETDVAVKIKWPNDLFIGNYKVAGILTEMQAEQDTVHHLVVGIGINVNQTRTRFDTSIQTKATSLREATGTIYSRIILIQQILRSFEAEYENFIKQGFNPIKTKWEQRAYKLNEWVTYYTNNQKAEGKIKGIQEDGALLVERIDKQITALYSAEIDW</sequence>
<evidence type="ECO:0000256" key="1">
    <source>
        <dbReference type="ARBA" id="ARBA00022598"/>
    </source>
</evidence>
<dbReference type="SUPFAM" id="SSF55681">
    <property type="entry name" value="Class II aaRS and biotin synthetases"/>
    <property type="match status" value="1"/>
</dbReference>
<dbReference type="AlphaFoldDB" id="A0A366EGL8"/>
<reference evidence="5 6" key="1">
    <citation type="submission" date="2018-06" db="EMBL/GenBank/DDBJ databases">
        <title>Genomic Encyclopedia of Type Strains, Phase IV (KMG-IV): sequencing the most valuable type-strain genomes for metagenomic binning, comparative biology and taxonomic classification.</title>
        <authorList>
            <person name="Goeker M."/>
        </authorList>
    </citation>
    <scope>NUCLEOTIDE SEQUENCE [LARGE SCALE GENOMIC DNA]</scope>
    <source>
        <strain evidence="5 6">DSM 15140</strain>
    </source>
</reference>
<keyword evidence="3" id="KW-0804">Transcription</keyword>
<dbReference type="PROSITE" id="PS51733">
    <property type="entry name" value="BPL_LPL_CATALYTIC"/>
    <property type="match status" value="1"/>
</dbReference>
<dbReference type="PANTHER" id="PTHR12835:SF5">
    <property type="entry name" value="BIOTIN--PROTEIN LIGASE"/>
    <property type="match status" value="1"/>
</dbReference>
<dbReference type="GO" id="GO:0006355">
    <property type="term" value="P:regulation of DNA-templated transcription"/>
    <property type="evidence" value="ECO:0007669"/>
    <property type="project" value="UniProtKB-UniRule"/>
</dbReference>
<dbReference type="InterPro" id="IPR036390">
    <property type="entry name" value="WH_DNA-bd_sf"/>
</dbReference>
<dbReference type="SUPFAM" id="SSF46785">
    <property type="entry name" value="Winged helix' DNA-binding domain"/>
    <property type="match status" value="1"/>
</dbReference>
<evidence type="ECO:0000313" key="6">
    <source>
        <dbReference type="Proteomes" id="UP000252254"/>
    </source>
</evidence>
<dbReference type="Proteomes" id="UP000252254">
    <property type="component" value="Unassembled WGS sequence"/>
</dbReference>
<dbReference type="Gene3D" id="3.30.930.10">
    <property type="entry name" value="Bira Bifunctional Protein, Domain 2"/>
    <property type="match status" value="1"/>
</dbReference>
<keyword evidence="6" id="KW-1185">Reference proteome</keyword>
<keyword evidence="1 3" id="KW-0436">Ligase</keyword>
<dbReference type="GO" id="GO:0016740">
    <property type="term" value="F:transferase activity"/>
    <property type="evidence" value="ECO:0007669"/>
    <property type="project" value="UniProtKB-ARBA"/>
</dbReference>
<accession>A0A366EGL8</accession>
<dbReference type="GO" id="GO:0009249">
    <property type="term" value="P:protein lipoylation"/>
    <property type="evidence" value="ECO:0007669"/>
    <property type="project" value="UniProtKB-ARBA"/>
</dbReference>
<protein>
    <recommendedName>
        <fullName evidence="3">Bifunctional ligase/repressor BirA</fullName>
    </recommendedName>
    <alternativeName>
        <fullName evidence="3">Biotin--[acetyl-CoA-carboxylase] ligase</fullName>
        <ecNumber evidence="3">6.3.4.15</ecNumber>
    </alternativeName>
    <alternativeName>
        <fullName evidence="3">Biotin--protein ligase</fullName>
    </alternativeName>
    <alternativeName>
        <fullName evidence="3">Biotin-[acetyl-CoA carboxylase] synthetase</fullName>
    </alternativeName>
</protein>
<keyword evidence="3" id="KW-0547">Nucleotide-binding</keyword>
<dbReference type="GO" id="GO:0005737">
    <property type="term" value="C:cytoplasm"/>
    <property type="evidence" value="ECO:0007669"/>
    <property type="project" value="TreeGrafter"/>
</dbReference>
<evidence type="ECO:0000256" key="2">
    <source>
        <dbReference type="ARBA" id="ARBA00023267"/>
    </source>
</evidence>
<dbReference type="Pfam" id="PF02237">
    <property type="entry name" value="BPL_C"/>
    <property type="match status" value="1"/>
</dbReference>
<feature type="DNA-binding region" description="H-T-H motif" evidence="3">
    <location>
        <begin position="22"/>
        <end position="41"/>
    </location>
</feature>
<keyword evidence="3" id="KW-0238">DNA-binding</keyword>
<dbReference type="Gene3D" id="1.10.10.10">
    <property type="entry name" value="Winged helix-like DNA-binding domain superfamily/Winged helix DNA-binding domain"/>
    <property type="match status" value="1"/>
</dbReference>
<feature type="binding site" evidence="3">
    <location>
        <position position="117"/>
    </location>
    <ligand>
        <name>biotin</name>
        <dbReference type="ChEBI" id="CHEBI:57586"/>
    </ligand>
</feature>
<dbReference type="OrthoDB" id="9807064at2"/>
<dbReference type="Pfam" id="PF08279">
    <property type="entry name" value="HTH_11"/>
    <property type="match status" value="1"/>
</dbReference>
<feature type="binding site" evidence="3">
    <location>
        <position position="188"/>
    </location>
    <ligand>
        <name>biotin</name>
        <dbReference type="ChEBI" id="CHEBI:57586"/>
    </ligand>
</feature>
<evidence type="ECO:0000256" key="3">
    <source>
        <dbReference type="HAMAP-Rule" id="MF_00978"/>
    </source>
</evidence>
<comment type="catalytic activity">
    <reaction evidence="3">
        <text>biotin + L-lysyl-[protein] + ATP = N(6)-biotinyl-L-lysyl-[protein] + AMP + diphosphate + H(+)</text>
        <dbReference type="Rhea" id="RHEA:11756"/>
        <dbReference type="Rhea" id="RHEA-COMP:9752"/>
        <dbReference type="Rhea" id="RHEA-COMP:10505"/>
        <dbReference type="ChEBI" id="CHEBI:15378"/>
        <dbReference type="ChEBI" id="CHEBI:29969"/>
        <dbReference type="ChEBI" id="CHEBI:30616"/>
        <dbReference type="ChEBI" id="CHEBI:33019"/>
        <dbReference type="ChEBI" id="CHEBI:57586"/>
        <dbReference type="ChEBI" id="CHEBI:83144"/>
        <dbReference type="ChEBI" id="CHEBI:456215"/>
        <dbReference type="EC" id="6.3.4.15"/>
    </reaction>
</comment>
<keyword evidence="3" id="KW-0678">Repressor</keyword>
<comment type="similarity">
    <text evidence="3">Belongs to the biotin--protein ligase family.</text>
</comment>
<dbReference type="GO" id="GO:0004077">
    <property type="term" value="F:biotin--[biotin carboxyl-carrier protein] ligase activity"/>
    <property type="evidence" value="ECO:0007669"/>
    <property type="project" value="UniProtKB-UniRule"/>
</dbReference>
<keyword evidence="3" id="KW-0067">ATP-binding</keyword>
<dbReference type="HAMAP" id="MF_00978">
    <property type="entry name" value="Bifunct_BirA"/>
    <property type="match status" value="1"/>
</dbReference>
<name>A0A366EGL8_9BACI</name>
<dbReference type="RefSeq" id="WP_113866249.1">
    <property type="nucleotide sequence ID" value="NZ_BAABQN010000001.1"/>
</dbReference>
<feature type="binding site" evidence="3">
    <location>
        <begin position="121"/>
        <end position="123"/>
    </location>
    <ligand>
        <name>biotin</name>
        <dbReference type="ChEBI" id="CHEBI:57586"/>
    </ligand>
</feature>
<dbReference type="EMBL" id="QNRI01000001">
    <property type="protein sequence ID" value="RBP01552.1"/>
    <property type="molecule type" value="Genomic_DNA"/>
</dbReference>